<comment type="caution">
    <text evidence="7">The sequence shown here is derived from an EMBL/GenBank/DDBJ whole genome shotgun (WGS) entry which is preliminary data.</text>
</comment>
<evidence type="ECO:0000313" key="7">
    <source>
        <dbReference type="EMBL" id="TWW60895.1"/>
    </source>
</evidence>
<accession>A0A5C6N1D7</accession>
<dbReference type="PROSITE" id="PS50892">
    <property type="entry name" value="V_SNARE"/>
    <property type="match status" value="1"/>
</dbReference>
<dbReference type="PANTHER" id="PTHR45701">
    <property type="entry name" value="SYNAPTOBREVIN FAMILY MEMBER"/>
    <property type="match status" value="1"/>
</dbReference>
<dbReference type="Proteomes" id="UP000324091">
    <property type="component" value="Chromosome 5"/>
</dbReference>
<evidence type="ECO:0000256" key="4">
    <source>
        <dbReference type="SAM" id="Coils"/>
    </source>
</evidence>
<feature type="domain" description="V-SNARE coiled-coil homology" evidence="6">
    <location>
        <begin position="7"/>
        <end position="67"/>
    </location>
</feature>
<evidence type="ECO:0000256" key="5">
    <source>
        <dbReference type="SAM" id="Phobius"/>
    </source>
</evidence>
<feature type="coiled-coil region" evidence="4">
    <location>
        <begin position="29"/>
        <end position="63"/>
    </location>
</feature>
<dbReference type="InterPro" id="IPR016444">
    <property type="entry name" value="Synaptobrevin/VAMP"/>
</dbReference>
<evidence type="ECO:0000313" key="8">
    <source>
        <dbReference type="Proteomes" id="UP000324091"/>
    </source>
</evidence>
<sequence length="100" mass="11387">MENGKSRLQQRQEEVEEVKVIMLENLNKADERSGKLDDLEDRADQLLAKSKTFEKKANQVKQKKRTENNRMKVVATVVAVFIGAIIIGVIIYAIVTNTEQ</sequence>
<dbReference type="InterPro" id="IPR001388">
    <property type="entry name" value="Synaptobrevin-like"/>
</dbReference>
<gene>
    <name evidence="7" type="ORF">D4764_05G0009850</name>
</gene>
<dbReference type="PROSITE" id="PS00417">
    <property type="entry name" value="SYNAPTOBREVIN"/>
    <property type="match status" value="1"/>
</dbReference>
<protein>
    <recommendedName>
        <fullName evidence="6">V-SNARE coiled-coil homology domain-containing protein</fullName>
    </recommendedName>
</protein>
<dbReference type="SUPFAM" id="SSF58038">
    <property type="entry name" value="SNARE fusion complex"/>
    <property type="match status" value="1"/>
</dbReference>
<evidence type="ECO:0000256" key="1">
    <source>
        <dbReference type="ARBA" id="ARBA00008025"/>
    </source>
</evidence>
<name>A0A5C6N1D7_9TELE</name>
<keyword evidence="3 4" id="KW-0175">Coiled coil</keyword>
<organism evidence="7 8">
    <name type="scientific">Takifugu flavidus</name>
    <name type="common">sansaifugu</name>
    <dbReference type="NCBI Taxonomy" id="433684"/>
    <lineage>
        <taxon>Eukaryota</taxon>
        <taxon>Metazoa</taxon>
        <taxon>Chordata</taxon>
        <taxon>Craniata</taxon>
        <taxon>Vertebrata</taxon>
        <taxon>Euteleostomi</taxon>
        <taxon>Actinopterygii</taxon>
        <taxon>Neopterygii</taxon>
        <taxon>Teleostei</taxon>
        <taxon>Neoteleostei</taxon>
        <taxon>Acanthomorphata</taxon>
        <taxon>Eupercaria</taxon>
        <taxon>Tetraodontiformes</taxon>
        <taxon>Tetradontoidea</taxon>
        <taxon>Tetraodontidae</taxon>
        <taxon>Takifugu</taxon>
    </lineage>
</organism>
<keyword evidence="8" id="KW-1185">Reference proteome</keyword>
<dbReference type="Pfam" id="PF00957">
    <property type="entry name" value="Synaptobrevin"/>
    <property type="match status" value="1"/>
</dbReference>
<comment type="subcellular location">
    <subcellularLocation>
        <location evidence="2">Endomembrane system</location>
        <topology evidence="2">Single-pass type IV membrane protein</topology>
    </subcellularLocation>
</comment>
<proteinExistence type="inferred from homology"/>
<feature type="transmembrane region" description="Helical" evidence="5">
    <location>
        <begin position="73"/>
        <end position="95"/>
    </location>
</feature>
<evidence type="ECO:0000259" key="6">
    <source>
        <dbReference type="PROSITE" id="PS50892"/>
    </source>
</evidence>
<dbReference type="PRINTS" id="PR00219">
    <property type="entry name" value="SYNAPTOBREVN"/>
</dbReference>
<dbReference type="GO" id="GO:0016020">
    <property type="term" value="C:membrane"/>
    <property type="evidence" value="ECO:0007669"/>
    <property type="project" value="InterPro"/>
</dbReference>
<dbReference type="EMBL" id="RHFK02000018">
    <property type="protein sequence ID" value="TWW60895.1"/>
    <property type="molecule type" value="Genomic_DNA"/>
</dbReference>
<keyword evidence="5" id="KW-0812">Transmembrane</keyword>
<dbReference type="AlphaFoldDB" id="A0A5C6N1D7"/>
<dbReference type="GO" id="GO:0012505">
    <property type="term" value="C:endomembrane system"/>
    <property type="evidence" value="ECO:0007669"/>
    <property type="project" value="UniProtKB-SubCell"/>
</dbReference>
<comment type="similarity">
    <text evidence="1">Belongs to the synaptobrevin family.</text>
</comment>
<dbReference type="GO" id="GO:0016192">
    <property type="term" value="P:vesicle-mediated transport"/>
    <property type="evidence" value="ECO:0007669"/>
    <property type="project" value="InterPro"/>
</dbReference>
<evidence type="ECO:0000256" key="3">
    <source>
        <dbReference type="PROSITE-ProRule" id="PRU00290"/>
    </source>
</evidence>
<reference evidence="7 8" key="1">
    <citation type="submission" date="2019-04" db="EMBL/GenBank/DDBJ databases">
        <title>Chromosome genome assembly for Takifugu flavidus.</title>
        <authorList>
            <person name="Xiao S."/>
        </authorList>
    </citation>
    <scope>NUCLEOTIDE SEQUENCE [LARGE SCALE GENOMIC DNA]</scope>
    <source>
        <strain evidence="7">HTHZ2018</strain>
        <tissue evidence="7">Muscle</tissue>
    </source>
</reference>
<dbReference type="Gene3D" id="1.20.5.110">
    <property type="match status" value="1"/>
</dbReference>
<evidence type="ECO:0000256" key="2">
    <source>
        <dbReference type="ARBA" id="ARBA00046280"/>
    </source>
</evidence>
<dbReference type="InterPro" id="IPR042855">
    <property type="entry name" value="V_SNARE_CC"/>
</dbReference>
<keyword evidence="5" id="KW-0472">Membrane</keyword>
<keyword evidence="5" id="KW-1133">Transmembrane helix</keyword>